<feature type="non-terminal residue" evidence="4">
    <location>
        <position position="191"/>
    </location>
</feature>
<dbReference type="PANTHER" id="PTHR11469">
    <property type="entry name" value="GLUCOSE-6-PHOSPHATE ISOMERASE"/>
    <property type="match status" value="1"/>
</dbReference>
<dbReference type="GO" id="GO:0097367">
    <property type="term" value="F:carbohydrate derivative binding"/>
    <property type="evidence" value="ECO:0007669"/>
    <property type="project" value="InterPro"/>
</dbReference>
<dbReference type="GO" id="GO:0005829">
    <property type="term" value="C:cytosol"/>
    <property type="evidence" value="ECO:0007669"/>
    <property type="project" value="TreeGrafter"/>
</dbReference>
<dbReference type="PANTHER" id="PTHR11469:SF1">
    <property type="entry name" value="GLUCOSE-6-PHOSPHATE ISOMERASE"/>
    <property type="match status" value="1"/>
</dbReference>
<accession>A0A6N3X298</accession>
<dbReference type="EC" id="5.3.1.9" evidence="4"/>
<evidence type="ECO:0000313" key="5">
    <source>
        <dbReference type="Proteomes" id="UP000035054"/>
    </source>
</evidence>
<dbReference type="GO" id="GO:0051156">
    <property type="term" value="P:glucose 6-phosphate metabolic process"/>
    <property type="evidence" value="ECO:0007669"/>
    <property type="project" value="TreeGrafter"/>
</dbReference>
<protein>
    <submittedName>
        <fullName evidence="4">Glucose-6-phosphate isomerase</fullName>
        <ecNumber evidence="4">5.3.1.9</ecNumber>
    </submittedName>
</protein>
<sequence>MPSFSPLEATNHYQLWERFCALLWHDEELGFWLDASRMALSPDLLTSLQPRFDHAFAAMAALEKGSIANPDEQRQVGHYWLRTPQLAPDLAISEELQQQYQALATFAHGVLEGSITAAAGQPFTDVVWIGIGGSGLGPLLIIRALQQTGVGLRFHFIDNVDPEGMGRIYGELGEQLKTSLVIVVSKSGSTP</sequence>
<dbReference type="EMBL" id="JXUO01000268">
    <property type="protein sequence ID" value="KKZ11818.1"/>
    <property type="molecule type" value="Genomic_DNA"/>
</dbReference>
<dbReference type="GO" id="GO:0048029">
    <property type="term" value="F:monosaccharide binding"/>
    <property type="evidence" value="ECO:0007669"/>
    <property type="project" value="TreeGrafter"/>
</dbReference>
<dbReference type="SUPFAM" id="SSF53697">
    <property type="entry name" value="SIS domain"/>
    <property type="match status" value="1"/>
</dbReference>
<dbReference type="PROSITE" id="PS51463">
    <property type="entry name" value="P_GLUCOSE_ISOMERASE_3"/>
    <property type="match status" value="1"/>
</dbReference>
<dbReference type="AlphaFoldDB" id="A0A6N3X298"/>
<evidence type="ECO:0000256" key="2">
    <source>
        <dbReference type="ARBA" id="ARBA00023152"/>
    </source>
</evidence>
<name>A0A6N3X298_9SYNE</name>
<dbReference type="Gene3D" id="3.40.50.10490">
    <property type="entry name" value="Glucose-6-phosphate isomerase like protein, domain 1"/>
    <property type="match status" value="1"/>
</dbReference>
<dbReference type="GO" id="GO:0006094">
    <property type="term" value="P:gluconeogenesis"/>
    <property type="evidence" value="ECO:0007669"/>
    <property type="project" value="UniProtKB-KW"/>
</dbReference>
<dbReference type="InterPro" id="IPR046348">
    <property type="entry name" value="SIS_dom_sf"/>
</dbReference>
<dbReference type="Pfam" id="PF00342">
    <property type="entry name" value="PGI"/>
    <property type="match status" value="1"/>
</dbReference>
<evidence type="ECO:0000256" key="1">
    <source>
        <dbReference type="ARBA" id="ARBA00022432"/>
    </source>
</evidence>
<evidence type="ECO:0000256" key="3">
    <source>
        <dbReference type="ARBA" id="ARBA00023235"/>
    </source>
</evidence>
<dbReference type="Proteomes" id="UP000035054">
    <property type="component" value="Unassembled WGS sequence"/>
</dbReference>
<keyword evidence="2" id="KW-0324">Glycolysis</keyword>
<dbReference type="GO" id="GO:0004347">
    <property type="term" value="F:glucose-6-phosphate isomerase activity"/>
    <property type="evidence" value="ECO:0007669"/>
    <property type="project" value="UniProtKB-EC"/>
</dbReference>
<dbReference type="GO" id="GO:0006096">
    <property type="term" value="P:glycolytic process"/>
    <property type="evidence" value="ECO:0007669"/>
    <property type="project" value="UniProtKB-KW"/>
</dbReference>
<keyword evidence="3 4" id="KW-0413">Isomerase</keyword>
<reference evidence="4 5" key="1">
    <citation type="submission" date="2015-01" db="EMBL/GenBank/DDBJ databases">
        <title>Lifestyle Evolution in Cyanobacterial Symbionts of Sponges.</title>
        <authorList>
            <person name="Burgsdorf I."/>
            <person name="Slaby B.M."/>
            <person name="Handley K.M."/>
            <person name="Haber M."/>
            <person name="Blom J."/>
            <person name="Marshall C.W."/>
            <person name="Gilbert J.A."/>
            <person name="Hentschel U."/>
            <person name="Steindler L."/>
        </authorList>
    </citation>
    <scope>NUCLEOTIDE SEQUENCE [LARGE SCALE GENOMIC DNA]</scope>
    <source>
        <strain evidence="4">142</strain>
    </source>
</reference>
<comment type="caution">
    <text evidence="4">The sequence shown here is derived from an EMBL/GenBank/DDBJ whole genome shotgun (WGS) entry which is preliminary data.</text>
</comment>
<proteinExistence type="predicted"/>
<gene>
    <name evidence="4" type="primary">pgi</name>
    <name evidence="4" type="ORF">TH68_08195</name>
</gene>
<organism evidence="4 5">
    <name type="scientific">Candidatus Synechococcus spongiarum 142</name>
    <dbReference type="NCBI Taxonomy" id="1608213"/>
    <lineage>
        <taxon>Bacteria</taxon>
        <taxon>Bacillati</taxon>
        <taxon>Cyanobacteriota</taxon>
        <taxon>Cyanophyceae</taxon>
        <taxon>Synechococcales</taxon>
        <taxon>Synechococcaceae</taxon>
        <taxon>Synechococcus</taxon>
    </lineage>
</organism>
<evidence type="ECO:0000313" key="4">
    <source>
        <dbReference type="EMBL" id="KKZ11818.1"/>
    </source>
</evidence>
<dbReference type="InterPro" id="IPR001672">
    <property type="entry name" value="G6P_Isomerase"/>
</dbReference>
<keyword evidence="1" id="KW-0312">Gluconeogenesis</keyword>